<keyword evidence="1 2" id="KW-0195">Cyclin</keyword>
<feature type="domain" description="Cyclin-like" evidence="4">
    <location>
        <begin position="55"/>
        <end position="157"/>
    </location>
</feature>
<feature type="domain" description="Cyclin C-terminal" evidence="5">
    <location>
        <begin position="166"/>
        <end position="294"/>
    </location>
</feature>
<feature type="compositionally biased region" description="Basic and acidic residues" evidence="3">
    <location>
        <begin position="334"/>
        <end position="354"/>
    </location>
</feature>
<evidence type="ECO:0000256" key="2">
    <source>
        <dbReference type="RuleBase" id="RU000383"/>
    </source>
</evidence>
<feature type="compositionally biased region" description="Basic residues" evidence="3">
    <location>
        <begin position="440"/>
        <end position="453"/>
    </location>
</feature>
<evidence type="ECO:0000256" key="3">
    <source>
        <dbReference type="SAM" id="MobiDB-lite"/>
    </source>
</evidence>
<feature type="compositionally biased region" description="Basic and acidic residues" evidence="3">
    <location>
        <begin position="471"/>
        <end position="526"/>
    </location>
</feature>
<dbReference type="InterPro" id="IPR043198">
    <property type="entry name" value="Cyclin/Ssn8"/>
</dbReference>
<evidence type="ECO:0000259" key="5">
    <source>
        <dbReference type="SMART" id="SM01332"/>
    </source>
</evidence>
<dbReference type="GO" id="GO:0006357">
    <property type="term" value="P:regulation of transcription by RNA polymerase II"/>
    <property type="evidence" value="ECO:0007669"/>
    <property type="project" value="InterPro"/>
</dbReference>
<sequence>MAEVNSNSTMKRDFSRVELTLENVLIPAEKLSETPSMHDGLDKEVETDLRVLGCELIQTAGILLKLPQVAMATAQVVFQRFYYVKSFIKHNMEVVAMASLVLASKIEECPRRNRDVINVFHHIKQVRNKRTIHPLVLDQHYINLKNQVIKAERRVLKELGFAVHVKHPHKIIVMYLEVLESTGKRQLVQCAWNFMNDSLRSDVFMRFHPESIACACIYLAARQCQVPLPNNPPWFWLFSGDEEEIQQICLSILRLYARQKPSLEKLEKAVEELKRKQQLEKSKAKGIVSDIDTPNSSSRHNSPKVLSPNPASLSLLQAMKKEKEKFDNNGANVPKHDNGEATNIKQERDTEVKKTQHAKKRSHDESEDSERSAGSARSARSKTGSTASHSSRNSGRSRTPKSRSRSPSSSNNKRRRDLSPVNKKQHRAPADPPVLGSGHDKHKKQKYRSRSRSYSRSPVRSTAGKPSKKSRREDYKDSRDSFKDKELYRGYREKDRDYHRDRDMKERDYYRDAKDRRRSYTPEKDRHRSRKHRSNGHRDSPLREKLDKHRR</sequence>
<dbReference type="EMBL" id="BMAT01001406">
    <property type="protein sequence ID" value="GFR84914.1"/>
    <property type="molecule type" value="Genomic_DNA"/>
</dbReference>
<dbReference type="GO" id="GO:0016538">
    <property type="term" value="F:cyclin-dependent protein serine/threonine kinase regulator activity"/>
    <property type="evidence" value="ECO:0007669"/>
    <property type="project" value="InterPro"/>
</dbReference>
<evidence type="ECO:0000256" key="1">
    <source>
        <dbReference type="ARBA" id="ARBA00023127"/>
    </source>
</evidence>
<reference evidence="6 7" key="1">
    <citation type="journal article" date="2021" name="Elife">
        <title>Chloroplast acquisition without the gene transfer in kleptoplastic sea slugs, Plakobranchus ocellatus.</title>
        <authorList>
            <person name="Maeda T."/>
            <person name="Takahashi S."/>
            <person name="Yoshida T."/>
            <person name="Shimamura S."/>
            <person name="Takaki Y."/>
            <person name="Nagai Y."/>
            <person name="Toyoda A."/>
            <person name="Suzuki Y."/>
            <person name="Arimoto A."/>
            <person name="Ishii H."/>
            <person name="Satoh N."/>
            <person name="Nishiyama T."/>
            <person name="Hasebe M."/>
            <person name="Maruyama T."/>
            <person name="Minagawa J."/>
            <person name="Obokata J."/>
            <person name="Shigenobu S."/>
        </authorList>
    </citation>
    <scope>NUCLEOTIDE SEQUENCE [LARGE SCALE GENOMIC DNA]</scope>
</reference>
<protein>
    <submittedName>
        <fullName evidence="6">Cyclin-L1</fullName>
    </submittedName>
</protein>
<dbReference type="SMART" id="SM00385">
    <property type="entry name" value="CYCLIN"/>
    <property type="match status" value="2"/>
</dbReference>
<dbReference type="InterPro" id="IPR006671">
    <property type="entry name" value="Cyclin_N"/>
</dbReference>
<organism evidence="6 7">
    <name type="scientific">Elysia marginata</name>
    <dbReference type="NCBI Taxonomy" id="1093978"/>
    <lineage>
        <taxon>Eukaryota</taxon>
        <taxon>Metazoa</taxon>
        <taxon>Spiralia</taxon>
        <taxon>Lophotrochozoa</taxon>
        <taxon>Mollusca</taxon>
        <taxon>Gastropoda</taxon>
        <taxon>Heterobranchia</taxon>
        <taxon>Euthyneura</taxon>
        <taxon>Panpulmonata</taxon>
        <taxon>Sacoglossa</taxon>
        <taxon>Placobranchoidea</taxon>
        <taxon>Plakobranchidae</taxon>
        <taxon>Elysia</taxon>
    </lineage>
</organism>
<dbReference type="FunFam" id="1.10.472.10:FF:000016">
    <property type="entry name" value="cyclin-L1 isoform X1"/>
    <property type="match status" value="1"/>
</dbReference>
<evidence type="ECO:0000313" key="7">
    <source>
        <dbReference type="Proteomes" id="UP000762676"/>
    </source>
</evidence>
<dbReference type="SUPFAM" id="SSF47954">
    <property type="entry name" value="Cyclin-like"/>
    <property type="match status" value="2"/>
</dbReference>
<dbReference type="AlphaFoldDB" id="A0AAV4GI09"/>
<dbReference type="CDD" id="cd20589">
    <property type="entry name" value="CYCLIN_CCNL1_rpt1"/>
    <property type="match status" value="1"/>
</dbReference>
<dbReference type="SMART" id="SM01332">
    <property type="entry name" value="Cyclin_C"/>
    <property type="match status" value="1"/>
</dbReference>
<gene>
    <name evidence="6" type="ORF">ElyMa_000683600</name>
</gene>
<accession>A0AAV4GI09</accession>
<dbReference type="FunFam" id="1.10.472.10:FF:000031">
    <property type="entry name" value="cyclin-L1-1-like isoform X1"/>
    <property type="match status" value="1"/>
</dbReference>
<evidence type="ECO:0000313" key="6">
    <source>
        <dbReference type="EMBL" id="GFR84914.1"/>
    </source>
</evidence>
<dbReference type="Gene3D" id="1.10.472.10">
    <property type="entry name" value="Cyclin-like"/>
    <property type="match status" value="2"/>
</dbReference>
<comment type="similarity">
    <text evidence="2">Belongs to the cyclin family.</text>
</comment>
<dbReference type="InterPro" id="IPR013763">
    <property type="entry name" value="Cyclin-like_dom"/>
</dbReference>
<feature type="compositionally biased region" description="Basic and acidic residues" evidence="3">
    <location>
        <begin position="536"/>
        <end position="551"/>
    </location>
</feature>
<dbReference type="Proteomes" id="UP000762676">
    <property type="component" value="Unassembled WGS sequence"/>
</dbReference>
<feature type="region of interest" description="Disordered" evidence="3">
    <location>
        <begin position="277"/>
        <end position="309"/>
    </location>
</feature>
<dbReference type="PANTHER" id="PTHR10026">
    <property type="entry name" value="CYCLIN"/>
    <property type="match status" value="1"/>
</dbReference>
<evidence type="ECO:0000259" key="4">
    <source>
        <dbReference type="SMART" id="SM00385"/>
    </source>
</evidence>
<proteinExistence type="inferred from homology"/>
<dbReference type="InterPro" id="IPR036915">
    <property type="entry name" value="Cyclin-like_sf"/>
</dbReference>
<feature type="compositionally biased region" description="Low complexity" evidence="3">
    <location>
        <begin position="372"/>
        <end position="388"/>
    </location>
</feature>
<keyword evidence="7" id="KW-1185">Reference proteome</keyword>
<feature type="region of interest" description="Disordered" evidence="3">
    <location>
        <begin position="326"/>
        <end position="551"/>
    </location>
</feature>
<comment type="caution">
    <text evidence="6">The sequence shown here is derived from an EMBL/GenBank/DDBJ whole genome shotgun (WGS) entry which is preliminary data.</text>
</comment>
<name>A0AAV4GI09_9GAST</name>
<dbReference type="InterPro" id="IPR004367">
    <property type="entry name" value="Cyclin_C-dom"/>
</dbReference>
<dbReference type="Pfam" id="PF00134">
    <property type="entry name" value="Cyclin_N"/>
    <property type="match status" value="1"/>
</dbReference>
<feature type="domain" description="Cyclin-like" evidence="4">
    <location>
        <begin position="170"/>
        <end position="254"/>
    </location>
</feature>